<reference evidence="5 6" key="1">
    <citation type="submission" date="2022-06" db="EMBL/GenBank/DDBJ databases">
        <title>Rhizosaccharibacter gen. nov. sp. nov. KSS12, endophytic bacteria isolated from sugarcane.</title>
        <authorList>
            <person name="Pitiwittayakul N."/>
        </authorList>
    </citation>
    <scope>NUCLEOTIDE SEQUENCE [LARGE SCALE GENOMIC DNA]</scope>
    <source>
        <strain evidence="5 6">KSS12</strain>
    </source>
</reference>
<dbReference type="PANTHER" id="PTHR43436">
    <property type="entry name" value="ARAC-FAMILY TRANSCRIPTIONAL REGULATOR"/>
    <property type="match status" value="1"/>
</dbReference>
<dbReference type="Proteomes" id="UP001524547">
    <property type="component" value="Unassembled WGS sequence"/>
</dbReference>
<dbReference type="Pfam" id="PF12833">
    <property type="entry name" value="HTH_18"/>
    <property type="match status" value="1"/>
</dbReference>
<dbReference type="PANTHER" id="PTHR43436:SF1">
    <property type="entry name" value="TRANSCRIPTIONAL REGULATORY PROTEIN"/>
    <property type="match status" value="1"/>
</dbReference>
<proteinExistence type="predicted"/>
<dbReference type="InterPro" id="IPR009057">
    <property type="entry name" value="Homeodomain-like_sf"/>
</dbReference>
<comment type="caution">
    <text evidence="5">The sequence shown here is derived from an EMBL/GenBank/DDBJ whole genome shotgun (WGS) entry which is preliminary data.</text>
</comment>
<evidence type="ECO:0000256" key="2">
    <source>
        <dbReference type="ARBA" id="ARBA00023163"/>
    </source>
</evidence>
<dbReference type="EMBL" id="JAMZEJ010000008">
    <property type="protein sequence ID" value="MCQ8241928.1"/>
    <property type="molecule type" value="Genomic_DNA"/>
</dbReference>
<feature type="domain" description="HTH araC/xylS-type" evidence="4">
    <location>
        <begin position="206"/>
        <end position="304"/>
    </location>
</feature>
<dbReference type="PROSITE" id="PS01124">
    <property type="entry name" value="HTH_ARAC_FAMILY_2"/>
    <property type="match status" value="1"/>
</dbReference>
<evidence type="ECO:0000256" key="1">
    <source>
        <dbReference type="ARBA" id="ARBA00023015"/>
    </source>
</evidence>
<dbReference type="SUPFAM" id="SSF46689">
    <property type="entry name" value="Homeodomain-like"/>
    <property type="match status" value="2"/>
</dbReference>
<feature type="region of interest" description="Disordered" evidence="3">
    <location>
        <begin position="293"/>
        <end position="331"/>
    </location>
</feature>
<feature type="compositionally biased region" description="Basic and acidic residues" evidence="3">
    <location>
        <begin position="293"/>
        <end position="313"/>
    </location>
</feature>
<evidence type="ECO:0000259" key="4">
    <source>
        <dbReference type="PROSITE" id="PS01124"/>
    </source>
</evidence>
<evidence type="ECO:0000313" key="6">
    <source>
        <dbReference type="Proteomes" id="UP001524547"/>
    </source>
</evidence>
<dbReference type="InterPro" id="IPR009594">
    <property type="entry name" value="Tscrpt_reg_HTH_AraC_N"/>
</dbReference>
<dbReference type="Gene3D" id="1.10.10.60">
    <property type="entry name" value="Homeodomain-like"/>
    <property type="match status" value="1"/>
</dbReference>
<sequence length="331" mass="36433">MSTVTAADEAAETERLRFRIAQQMNRHLEASHDTGALPLPGFSFHRRASPADRPSPCFLKPCLTFIVRGARRVTLAGRTFEQGEADYLLTEVGLPTAVQVLQASPERPYLSIKQEIDFAMTRDLIADIDRHRHDLPPGAAAATTAAVTVPLAATVLRLVELLDAPRDIPILASALQRELIYRILTGPVGPRLRRAVRLDAGDHGVAAVLRCIRSRFDEPLRIGMLAGIAGMGQSTLHHRFRSLTGMTPLQYQKQLRLFEAQRLMLTERLDAAVAAHRVGYESASQFNRDYRRQFEAPPGRDTRIRASLADRHLPSPTGRGTGSGKKSAGSV</sequence>
<keyword evidence="2" id="KW-0804">Transcription</keyword>
<name>A0ABT1VZZ2_9PROT</name>
<dbReference type="RefSeq" id="WP_422920676.1">
    <property type="nucleotide sequence ID" value="NZ_JAMZEJ010000008.1"/>
</dbReference>
<protein>
    <submittedName>
        <fullName evidence="5">AraC family transcriptional regulator</fullName>
    </submittedName>
</protein>
<keyword evidence="1" id="KW-0805">Transcription regulation</keyword>
<dbReference type="SMART" id="SM00342">
    <property type="entry name" value="HTH_ARAC"/>
    <property type="match status" value="1"/>
</dbReference>
<gene>
    <name evidence="5" type="ORF">NFI88_13900</name>
</gene>
<evidence type="ECO:0000256" key="3">
    <source>
        <dbReference type="SAM" id="MobiDB-lite"/>
    </source>
</evidence>
<dbReference type="Pfam" id="PF06719">
    <property type="entry name" value="AraC_N"/>
    <property type="match status" value="1"/>
</dbReference>
<organism evidence="5 6">
    <name type="scientific">Rhizosaccharibacter radicis</name>
    <dbReference type="NCBI Taxonomy" id="2782605"/>
    <lineage>
        <taxon>Bacteria</taxon>
        <taxon>Pseudomonadati</taxon>
        <taxon>Pseudomonadota</taxon>
        <taxon>Alphaproteobacteria</taxon>
        <taxon>Acetobacterales</taxon>
        <taxon>Acetobacteraceae</taxon>
        <taxon>Rhizosaccharibacter</taxon>
    </lineage>
</organism>
<keyword evidence="6" id="KW-1185">Reference proteome</keyword>
<evidence type="ECO:0000313" key="5">
    <source>
        <dbReference type="EMBL" id="MCQ8241928.1"/>
    </source>
</evidence>
<accession>A0ABT1VZZ2</accession>
<dbReference type="InterPro" id="IPR018060">
    <property type="entry name" value="HTH_AraC"/>
</dbReference>